<dbReference type="Proteomes" id="UP000242704">
    <property type="component" value="Unassembled WGS sequence"/>
</dbReference>
<accession>A0AAE5SYG5</accession>
<proteinExistence type="predicted"/>
<dbReference type="EMBL" id="PZBZ01000118">
    <property type="protein sequence ID" value="PTG11355.1"/>
    <property type="molecule type" value="Genomic_DNA"/>
</dbReference>
<name>A0AAE5SYG5_STACR</name>
<comment type="caution">
    <text evidence="1">The sequence shown here is derived from an EMBL/GenBank/DDBJ whole genome shotgun (WGS) entry which is preliminary data.</text>
</comment>
<sequence length="73" mass="8421">MDGMKAPNLKFTQCLGIKSFKNVQSLFYKGTLTYHPKGYESCGIKNEQHTVIKNDFRSTRVYMGLILERPMLC</sequence>
<protein>
    <submittedName>
        <fullName evidence="1">Uncharacterized protein</fullName>
    </submittedName>
</protein>
<dbReference type="AlphaFoldDB" id="A0AAE5SYG5"/>
<organism evidence="1 2">
    <name type="scientific">Staphylococcus chromogenes</name>
    <name type="common">Staphylococcus hyicus subsp. chromogenes</name>
    <dbReference type="NCBI Taxonomy" id="46126"/>
    <lineage>
        <taxon>Bacteria</taxon>
        <taxon>Bacillati</taxon>
        <taxon>Bacillota</taxon>
        <taxon>Bacilli</taxon>
        <taxon>Bacillales</taxon>
        <taxon>Staphylococcaceae</taxon>
        <taxon>Staphylococcus</taxon>
    </lineage>
</organism>
<evidence type="ECO:0000313" key="1">
    <source>
        <dbReference type="EMBL" id="PTG11355.1"/>
    </source>
</evidence>
<reference evidence="1 2" key="1">
    <citation type="journal article" date="2016" name="Front. Microbiol.">
        <title>Comprehensive Phylogenetic Analysis of Bovine Non-aureus Staphylococci Species Based on Whole-Genome Sequencing.</title>
        <authorList>
            <person name="Naushad S."/>
            <person name="Barkema H.W."/>
            <person name="Luby C."/>
            <person name="Condas L.A."/>
            <person name="Nobrega D.B."/>
            <person name="Carson D.A."/>
            <person name="De Buck J."/>
        </authorList>
    </citation>
    <scope>NUCLEOTIDE SEQUENCE [LARGE SCALE GENOMIC DNA]</scope>
    <source>
        <strain evidence="1 2">SNUC 505</strain>
    </source>
</reference>
<gene>
    <name evidence="1" type="ORF">BU653_11390</name>
</gene>
<evidence type="ECO:0000313" key="2">
    <source>
        <dbReference type="Proteomes" id="UP000242704"/>
    </source>
</evidence>